<reference evidence="8" key="1">
    <citation type="journal article" date="2014" name="Science">
        <title>The coffee genome provides insight into the convergent evolution of caffeine biosynthesis.</title>
        <authorList>
            <person name="Denoeud F."/>
            <person name="Carretero-Paulet L."/>
            <person name="Dereeper A."/>
            <person name="Droc G."/>
            <person name="Guyot R."/>
            <person name="Pietrella M."/>
            <person name="Zheng C."/>
            <person name="Alberti A."/>
            <person name="Anthony F."/>
            <person name="Aprea G."/>
            <person name="Aury J.M."/>
            <person name="Bento P."/>
            <person name="Bernard M."/>
            <person name="Bocs S."/>
            <person name="Campa C."/>
            <person name="Cenci A."/>
            <person name="Combes M.C."/>
            <person name="Crouzillat D."/>
            <person name="Da Silva C."/>
            <person name="Daddiego L."/>
            <person name="De Bellis F."/>
            <person name="Dussert S."/>
            <person name="Garsmeur O."/>
            <person name="Gayraud T."/>
            <person name="Guignon V."/>
            <person name="Jahn K."/>
            <person name="Jamilloux V."/>
            <person name="Joet T."/>
            <person name="Labadie K."/>
            <person name="Lan T."/>
            <person name="Leclercq J."/>
            <person name="Lepelley M."/>
            <person name="Leroy T."/>
            <person name="Li L.T."/>
            <person name="Librado P."/>
            <person name="Lopez L."/>
            <person name="Munoz A."/>
            <person name="Noel B."/>
            <person name="Pallavicini A."/>
            <person name="Perrotta G."/>
            <person name="Poncet V."/>
            <person name="Pot D."/>
            <person name="Priyono X."/>
            <person name="Rigoreau M."/>
            <person name="Rouard M."/>
            <person name="Rozas J."/>
            <person name="Tranchant-Dubreuil C."/>
            <person name="VanBuren R."/>
            <person name="Zhang Q."/>
            <person name="Andrade A.C."/>
            <person name="Argout X."/>
            <person name="Bertrand B."/>
            <person name="de Kochko A."/>
            <person name="Graziosi G."/>
            <person name="Henry R.J."/>
            <person name="Jayarama X."/>
            <person name="Ming R."/>
            <person name="Nagai C."/>
            <person name="Rounsley S."/>
            <person name="Sankoff D."/>
            <person name="Giuliano G."/>
            <person name="Albert V.A."/>
            <person name="Wincker P."/>
            <person name="Lashermes P."/>
        </authorList>
    </citation>
    <scope>NUCLEOTIDE SEQUENCE [LARGE SCALE GENOMIC DNA]</scope>
    <source>
        <strain evidence="8">cv. DH200-94</strain>
    </source>
</reference>
<dbReference type="STRING" id="49390.A0A068UGN5"/>
<dbReference type="GO" id="GO:0009821">
    <property type="term" value="P:alkaloid biosynthetic process"/>
    <property type="evidence" value="ECO:0007669"/>
    <property type="project" value="UniProtKB-ARBA"/>
</dbReference>
<dbReference type="SUPFAM" id="SSF51445">
    <property type="entry name" value="(Trans)glycosidases"/>
    <property type="match status" value="1"/>
</dbReference>
<gene>
    <name evidence="7" type="ORF">GSCOC_T00023768001</name>
</gene>
<keyword evidence="2" id="KW-0378">Hydrolase</keyword>
<dbReference type="PhylomeDB" id="A0A068UGN5"/>
<dbReference type="GO" id="GO:0005975">
    <property type="term" value="P:carbohydrate metabolic process"/>
    <property type="evidence" value="ECO:0007669"/>
    <property type="project" value="InterPro"/>
</dbReference>
<evidence type="ECO:0000313" key="8">
    <source>
        <dbReference type="Proteomes" id="UP000295252"/>
    </source>
</evidence>
<feature type="transmembrane region" description="Helical" evidence="6">
    <location>
        <begin position="129"/>
        <end position="150"/>
    </location>
</feature>
<dbReference type="OrthoDB" id="65569at2759"/>
<keyword evidence="8" id="KW-1185">Reference proteome</keyword>
<dbReference type="EMBL" id="HG739107">
    <property type="protein sequence ID" value="CDP06793.1"/>
    <property type="molecule type" value="Genomic_DNA"/>
</dbReference>
<dbReference type="Gramene" id="CDP06793">
    <property type="protein sequence ID" value="CDP06793"/>
    <property type="gene ID" value="GSCOC_T00023768001"/>
</dbReference>
<keyword evidence="6" id="KW-0812">Transmembrane</keyword>
<evidence type="ECO:0000256" key="3">
    <source>
        <dbReference type="ARBA" id="ARBA00023295"/>
    </source>
</evidence>
<dbReference type="Pfam" id="PF00232">
    <property type="entry name" value="Glyco_hydro_1"/>
    <property type="match status" value="2"/>
</dbReference>
<evidence type="ECO:0000256" key="5">
    <source>
        <dbReference type="RuleBase" id="RU003690"/>
    </source>
</evidence>
<sequence length="553" mass="64493">MFDIAIRLFVSFFFCLNVLNLLYHIVRKVNEGENANVACYSYKLYKEDAKIAKNIGLDSYRFSISWTRVLPGGRLSAGVNREGIQYYNNLIEELLAKAMFRHPTFVTLHHFEVPQVLEEQYGGFLSDKIILHNFICIIFIILIFCFLPSLKDFLEFAELCFWEFGDRVKFWTTFNEPWTFIYKGYVAGKWPPCRVICEDGDPGREPYTVSRNLLLAHAEAVHLYRKKFKTYNTLCKLQSNVLDRDNLFRQIFVQAQGGQIGIVVYSSWFEPFTQSERNKEAAQRALDFQFGRFMDPITYGQYPKSMTDIVPPDRLQRFSEEESGKLRGSYDFLGLNYYTARYAVASDPKFGPPSYDNDQHCTSEKNSHALKTEKCVIYILLNAGNDWIYIYPKGINKLLCAIKQLYNDPPIYVTENGVADANNINYTVCEARKDEVRITYLREHLKEIRLAMIEKRVNVKGYFVWALLGNFEWASGYKDRFGLVYVNFKDRHLSRFPKVSALWYMNFLGRKYRPIQHQPPPTNGLLEDEKLDITSNSAEMVVSESPNKRPRKI</sequence>
<evidence type="ECO:0000256" key="4">
    <source>
        <dbReference type="PROSITE-ProRule" id="PRU10055"/>
    </source>
</evidence>
<proteinExistence type="inferred from homology"/>
<feature type="active site" description="Nucleophile" evidence="4">
    <location>
        <position position="415"/>
    </location>
</feature>
<dbReference type="PANTHER" id="PTHR10353:SF137">
    <property type="entry name" value="MYROSINASE 3-RELATED"/>
    <property type="match status" value="1"/>
</dbReference>
<evidence type="ECO:0000256" key="2">
    <source>
        <dbReference type="ARBA" id="ARBA00022801"/>
    </source>
</evidence>
<dbReference type="InterPro" id="IPR018120">
    <property type="entry name" value="Glyco_hydro_1_AS"/>
</dbReference>
<dbReference type="InterPro" id="IPR001360">
    <property type="entry name" value="Glyco_hydro_1"/>
</dbReference>
<evidence type="ECO:0008006" key="9">
    <source>
        <dbReference type="Google" id="ProtNLM"/>
    </source>
</evidence>
<dbReference type="PROSITE" id="PS00572">
    <property type="entry name" value="GLYCOSYL_HYDROL_F1_1"/>
    <property type="match status" value="1"/>
</dbReference>
<feature type="transmembrane region" description="Helical" evidence="6">
    <location>
        <begin position="6"/>
        <end position="26"/>
    </location>
</feature>
<dbReference type="Gene3D" id="3.20.20.80">
    <property type="entry name" value="Glycosidases"/>
    <property type="match status" value="1"/>
</dbReference>
<comment type="similarity">
    <text evidence="1 5">Belongs to the glycosyl hydrolase 1 family.</text>
</comment>
<dbReference type="PRINTS" id="PR00131">
    <property type="entry name" value="GLHYDRLASE1"/>
</dbReference>
<accession>A0A068UGN5</accession>
<dbReference type="GO" id="GO:0008422">
    <property type="term" value="F:beta-glucosidase activity"/>
    <property type="evidence" value="ECO:0007669"/>
    <property type="project" value="TreeGrafter"/>
</dbReference>
<dbReference type="OMA" id="PCRVICE"/>
<dbReference type="Proteomes" id="UP000295252">
    <property type="component" value="Chromosome IV"/>
</dbReference>
<evidence type="ECO:0000256" key="1">
    <source>
        <dbReference type="ARBA" id="ARBA00010838"/>
    </source>
</evidence>
<dbReference type="InParanoid" id="A0A068UGN5"/>
<keyword evidence="6" id="KW-1133">Transmembrane helix</keyword>
<name>A0A068UGN5_COFCA</name>
<dbReference type="PANTHER" id="PTHR10353">
    <property type="entry name" value="GLYCOSYL HYDROLASE"/>
    <property type="match status" value="1"/>
</dbReference>
<protein>
    <recommendedName>
        <fullName evidence="9">Beta-glucosidase</fullName>
    </recommendedName>
</protein>
<keyword evidence="3" id="KW-0326">Glycosidase</keyword>
<dbReference type="InterPro" id="IPR017853">
    <property type="entry name" value="GH"/>
</dbReference>
<keyword evidence="6" id="KW-0472">Membrane</keyword>
<evidence type="ECO:0000256" key="6">
    <source>
        <dbReference type="SAM" id="Phobius"/>
    </source>
</evidence>
<dbReference type="AlphaFoldDB" id="A0A068UGN5"/>
<organism evidence="7 8">
    <name type="scientific">Coffea canephora</name>
    <name type="common">Robusta coffee</name>
    <dbReference type="NCBI Taxonomy" id="49390"/>
    <lineage>
        <taxon>Eukaryota</taxon>
        <taxon>Viridiplantae</taxon>
        <taxon>Streptophyta</taxon>
        <taxon>Embryophyta</taxon>
        <taxon>Tracheophyta</taxon>
        <taxon>Spermatophyta</taxon>
        <taxon>Magnoliopsida</taxon>
        <taxon>eudicotyledons</taxon>
        <taxon>Gunneridae</taxon>
        <taxon>Pentapetalae</taxon>
        <taxon>asterids</taxon>
        <taxon>lamiids</taxon>
        <taxon>Gentianales</taxon>
        <taxon>Rubiaceae</taxon>
        <taxon>Ixoroideae</taxon>
        <taxon>Gardenieae complex</taxon>
        <taxon>Bertiereae - Coffeeae clade</taxon>
        <taxon>Coffeeae</taxon>
        <taxon>Coffea</taxon>
    </lineage>
</organism>
<evidence type="ECO:0000313" key="7">
    <source>
        <dbReference type="EMBL" id="CDP06793.1"/>
    </source>
</evidence>